<keyword evidence="2" id="KW-1185">Reference proteome</keyword>
<proteinExistence type="predicted"/>
<organism evidence="1 2">
    <name type="scientific">Phaseolus coccineus</name>
    <name type="common">Scarlet runner bean</name>
    <name type="synonym">Phaseolus multiflorus</name>
    <dbReference type="NCBI Taxonomy" id="3886"/>
    <lineage>
        <taxon>Eukaryota</taxon>
        <taxon>Viridiplantae</taxon>
        <taxon>Streptophyta</taxon>
        <taxon>Embryophyta</taxon>
        <taxon>Tracheophyta</taxon>
        <taxon>Spermatophyta</taxon>
        <taxon>Magnoliopsida</taxon>
        <taxon>eudicotyledons</taxon>
        <taxon>Gunneridae</taxon>
        <taxon>Pentapetalae</taxon>
        <taxon>rosids</taxon>
        <taxon>fabids</taxon>
        <taxon>Fabales</taxon>
        <taxon>Fabaceae</taxon>
        <taxon>Papilionoideae</taxon>
        <taxon>50 kb inversion clade</taxon>
        <taxon>NPAAA clade</taxon>
        <taxon>indigoferoid/millettioid clade</taxon>
        <taxon>Phaseoleae</taxon>
        <taxon>Phaseolus</taxon>
    </lineage>
</organism>
<comment type="caution">
    <text evidence="1">The sequence shown here is derived from an EMBL/GenBank/DDBJ whole genome shotgun (WGS) entry which is preliminary data.</text>
</comment>
<dbReference type="Proteomes" id="UP001374584">
    <property type="component" value="Unassembled WGS sequence"/>
</dbReference>
<protein>
    <submittedName>
        <fullName evidence="1">Uncharacterized protein</fullName>
    </submittedName>
</protein>
<dbReference type="AlphaFoldDB" id="A0AAN9N6M8"/>
<evidence type="ECO:0000313" key="2">
    <source>
        <dbReference type="Proteomes" id="UP001374584"/>
    </source>
</evidence>
<gene>
    <name evidence="1" type="ORF">VNO80_09434</name>
</gene>
<name>A0AAN9N6M8_PHACN</name>
<sequence length="111" mass="12073">MVKGGAWEWCSADLARGCGRKSEKRGEEVYATVNVNVRRAYGSEEPPKVSKLGRFHEFGSRACITSGVDGGGNALNGLRGWLFFDIGMSSSSILSLTLLLHVVVPPKTWEE</sequence>
<reference evidence="1 2" key="1">
    <citation type="submission" date="2024-01" db="EMBL/GenBank/DDBJ databases">
        <title>The genomes of 5 underutilized Papilionoideae crops provide insights into root nodulation and disease resistanc.</title>
        <authorList>
            <person name="Jiang F."/>
        </authorList>
    </citation>
    <scope>NUCLEOTIDE SEQUENCE [LARGE SCALE GENOMIC DNA]</scope>
    <source>
        <strain evidence="1">JINMINGXINNONG_FW02</strain>
        <tissue evidence="1">Leaves</tissue>
    </source>
</reference>
<dbReference type="EMBL" id="JAYMYR010000004">
    <property type="protein sequence ID" value="KAK7367422.1"/>
    <property type="molecule type" value="Genomic_DNA"/>
</dbReference>
<accession>A0AAN9N6M8</accession>
<evidence type="ECO:0000313" key="1">
    <source>
        <dbReference type="EMBL" id="KAK7367422.1"/>
    </source>
</evidence>